<name>A0A5J6MHU0_9PROT</name>
<dbReference type="InterPro" id="IPR003787">
    <property type="entry name" value="Sulphur_relay_DsrE/F-like"/>
</dbReference>
<dbReference type="Pfam" id="PF02635">
    <property type="entry name" value="DsrE"/>
    <property type="match status" value="1"/>
</dbReference>
<dbReference type="AlphaFoldDB" id="A0A5J6MHU0"/>
<reference evidence="1 2" key="1">
    <citation type="submission" date="2019-08" db="EMBL/GenBank/DDBJ databases">
        <title>Hyperibacter terrae gen. nov., sp. nov. and Hyperibacter viscosus sp. nov., two new members in the family Rhodospirillaceae isolated from the rhizosphere of Hypericum perforatum.</title>
        <authorList>
            <person name="Noviana Z."/>
        </authorList>
    </citation>
    <scope>NUCLEOTIDE SEQUENCE [LARGE SCALE GENOMIC DNA]</scope>
    <source>
        <strain evidence="1 2">R5913</strain>
    </source>
</reference>
<dbReference type="InterPro" id="IPR027396">
    <property type="entry name" value="DsrEFH-like"/>
</dbReference>
<gene>
    <name evidence="1" type="ORF">FRZ44_19920</name>
</gene>
<evidence type="ECO:0000313" key="1">
    <source>
        <dbReference type="EMBL" id="QEX16697.1"/>
    </source>
</evidence>
<protein>
    <submittedName>
        <fullName evidence="1">Uncharacterized protein</fullName>
    </submittedName>
</protein>
<evidence type="ECO:0000313" key="2">
    <source>
        <dbReference type="Proteomes" id="UP000326202"/>
    </source>
</evidence>
<dbReference type="SUPFAM" id="SSF75169">
    <property type="entry name" value="DsrEFH-like"/>
    <property type="match status" value="1"/>
</dbReference>
<dbReference type="Proteomes" id="UP000326202">
    <property type="component" value="Chromosome"/>
</dbReference>
<organism evidence="1 2">
    <name type="scientific">Hypericibacter terrae</name>
    <dbReference type="NCBI Taxonomy" id="2602015"/>
    <lineage>
        <taxon>Bacteria</taxon>
        <taxon>Pseudomonadati</taxon>
        <taxon>Pseudomonadota</taxon>
        <taxon>Alphaproteobacteria</taxon>
        <taxon>Rhodospirillales</taxon>
        <taxon>Dongiaceae</taxon>
        <taxon>Hypericibacter</taxon>
    </lineage>
</organism>
<dbReference type="OrthoDB" id="9812053at2"/>
<dbReference type="KEGG" id="htq:FRZ44_19920"/>
<keyword evidence="2" id="KW-1185">Reference proteome</keyword>
<dbReference type="EMBL" id="CP042906">
    <property type="protein sequence ID" value="QEX16697.1"/>
    <property type="molecule type" value="Genomic_DNA"/>
</dbReference>
<accession>A0A5J6MHU0</accession>
<proteinExistence type="predicted"/>
<sequence length="117" mass="12516">MHFVLSGTWGPTDPTRAMLPFLFAASAIQAGDSVTLMLFHDSVFMAVEGAGAKLIPVGPPNRYEEVAANPKVTLWACRPCVEARGLPGASLDKRVKLGGMNEFHAAAKQSDTRVISF</sequence>
<dbReference type="Gene3D" id="3.40.1260.10">
    <property type="entry name" value="DsrEFH-like"/>
    <property type="match status" value="1"/>
</dbReference>